<dbReference type="EMBL" id="OZ035842">
    <property type="protein sequence ID" value="CAL1594516.1"/>
    <property type="molecule type" value="Genomic_DNA"/>
</dbReference>
<keyword evidence="2" id="KW-1185">Reference proteome</keyword>
<proteinExistence type="predicted"/>
<evidence type="ECO:0000313" key="2">
    <source>
        <dbReference type="Proteomes" id="UP001497482"/>
    </source>
</evidence>
<gene>
    <name evidence="1" type="ORF">KC01_LOCUS23469</name>
</gene>
<reference evidence="1 2" key="1">
    <citation type="submission" date="2024-04" db="EMBL/GenBank/DDBJ databases">
        <authorList>
            <person name="Waldvogel A.-M."/>
            <person name="Schoenle A."/>
        </authorList>
    </citation>
    <scope>NUCLEOTIDE SEQUENCE [LARGE SCALE GENOMIC DNA]</scope>
</reference>
<dbReference type="Proteomes" id="UP001497482">
    <property type="component" value="Chromosome 20"/>
</dbReference>
<name>A0AAV2KZH3_KNICA</name>
<organism evidence="1 2">
    <name type="scientific">Knipowitschia caucasica</name>
    <name type="common">Caucasian dwarf goby</name>
    <name type="synonym">Pomatoschistus caucasicus</name>
    <dbReference type="NCBI Taxonomy" id="637954"/>
    <lineage>
        <taxon>Eukaryota</taxon>
        <taxon>Metazoa</taxon>
        <taxon>Chordata</taxon>
        <taxon>Craniata</taxon>
        <taxon>Vertebrata</taxon>
        <taxon>Euteleostomi</taxon>
        <taxon>Actinopterygii</taxon>
        <taxon>Neopterygii</taxon>
        <taxon>Teleostei</taxon>
        <taxon>Neoteleostei</taxon>
        <taxon>Acanthomorphata</taxon>
        <taxon>Gobiaria</taxon>
        <taxon>Gobiiformes</taxon>
        <taxon>Gobioidei</taxon>
        <taxon>Gobiidae</taxon>
        <taxon>Gobiinae</taxon>
        <taxon>Knipowitschia</taxon>
    </lineage>
</organism>
<evidence type="ECO:0000313" key="1">
    <source>
        <dbReference type="EMBL" id="CAL1594516.1"/>
    </source>
</evidence>
<sequence length="66" mass="7824">MRTLTLLRGVRRRRRSECEEEEGSVRRRRGSECEEEEEVRVCGGGGGQSVRRRRRSECEEEEEVRV</sequence>
<accession>A0AAV2KZH3</accession>
<protein>
    <submittedName>
        <fullName evidence="1">Uncharacterized protein</fullName>
    </submittedName>
</protein>
<dbReference type="AlphaFoldDB" id="A0AAV2KZH3"/>